<keyword evidence="2" id="KW-1185">Reference proteome</keyword>
<evidence type="ECO:0000313" key="1">
    <source>
        <dbReference type="EMBL" id="GFZ33753.1"/>
    </source>
</evidence>
<accession>A0ABQ1EGT9</accession>
<dbReference type="Proteomes" id="UP000663802">
    <property type="component" value="Unassembled WGS sequence"/>
</dbReference>
<organism evidence="1 2">
    <name type="scientific">Clostridium zeae</name>
    <dbReference type="NCBI Taxonomy" id="2759022"/>
    <lineage>
        <taxon>Bacteria</taxon>
        <taxon>Bacillati</taxon>
        <taxon>Bacillota</taxon>
        <taxon>Clostridia</taxon>
        <taxon>Eubacteriales</taxon>
        <taxon>Clostridiaceae</taxon>
        <taxon>Clostridium</taxon>
    </lineage>
</organism>
<protein>
    <submittedName>
        <fullName evidence="1">Uncharacterized protein</fullName>
    </submittedName>
</protein>
<dbReference type="EMBL" id="BMBA01000007">
    <property type="protein sequence ID" value="GFZ33753.1"/>
    <property type="molecule type" value="Genomic_DNA"/>
</dbReference>
<dbReference type="RefSeq" id="WP_206872248.1">
    <property type="nucleotide sequence ID" value="NZ_BMBA01000007.1"/>
</dbReference>
<reference evidence="1 2" key="1">
    <citation type="journal article" date="2021" name="Int. J. Syst. Evol. Microbiol.">
        <title>Clostridium zeae sp. nov., isolated from corn silage.</title>
        <authorList>
            <person name="Kobayashi H."/>
            <person name="Tanizawa Y."/>
            <person name="Yagura M."/>
            <person name="Sakamoto M."/>
            <person name="Ohkuma M."/>
            <person name="Tohno M."/>
        </authorList>
    </citation>
    <scope>NUCLEOTIDE SEQUENCE [LARGE SCALE GENOMIC DNA]</scope>
    <source>
        <strain evidence="1 2">CSC2</strain>
    </source>
</reference>
<evidence type="ECO:0000313" key="2">
    <source>
        <dbReference type="Proteomes" id="UP000663802"/>
    </source>
</evidence>
<sequence length="48" mass="5295">MVYFFLDNSILDRLPLSLSGITNADFRLKGQVCPKLNIVLKSSAVSLP</sequence>
<proteinExistence type="predicted"/>
<comment type="caution">
    <text evidence="1">The sequence shown here is derived from an EMBL/GenBank/DDBJ whole genome shotgun (WGS) entry which is preliminary data.</text>
</comment>
<gene>
    <name evidence="1" type="ORF">CSC2_42790</name>
</gene>
<name>A0ABQ1EGT9_9CLOT</name>